<dbReference type="Pfam" id="PF09937">
    <property type="entry name" value="DUF2169"/>
    <property type="match status" value="1"/>
</dbReference>
<feature type="region of interest" description="Disordered" evidence="2">
    <location>
        <begin position="158"/>
        <end position="194"/>
    </location>
</feature>
<feature type="compositionally biased region" description="Basic and acidic residues" evidence="2">
    <location>
        <begin position="159"/>
        <end position="168"/>
    </location>
</feature>
<feature type="compositionally biased region" description="Basic and acidic residues" evidence="2">
    <location>
        <begin position="478"/>
        <end position="488"/>
    </location>
</feature>
<evidence type="ECO:0000259" key="3">
    <source>
        <dbReference type="Pfam" id="PF09937"/>
    </source>
</evidence>
<evidence type="ECO:0000256" key="2">
    <source>
        <dbReference type="SAM" id="MobiDB-lite"/>
    </source>
</evidence>
<dbReference type="STRING" id="1192034.CAP_2735"/>
<dbReference type="Pfam" id="PF00805">
    <property type="entry name" value="Pentapeptide"/>
    <property type="match status" value="5"/>
</dbReference>
<dbReference type="RefSeq" id="WP_044235122.1">
    <property type="nucleotide sequence ID" value="NZ_ASRX01000002.1"/>
</dbReference>
<dbReference type="eggNOG" id="COG5351">
    <property type="taxonomic scope" value="Bacteria"/>
</dbReference>
<dbReference type="Proteomes" id="UP000019678">
    <property type="component" value="Unassembled WGS sequence"/>
</dbReference>
<dbReference type="EMBL" id="ASRX01000002">
    <property type="protein sequence ID" value="EYF08874.1"/>
    <property type="molecule type" value="Genomic_DNA"/>
</dbReference>
<name>A0A017THZ4_9BACT</name>
<dbReference type="OrthoDB" id="447416at2"/>
<dbReference type="eggNOG" id="COG1357">
    <property type="taxonomic scope" value="Bacteria"/>
</dbReference>
<feature type="region of interest" description="Disordered" evidence="2">
    <location>
        <begin position="478"/>
        <end position="514"/>
    </location>
</feature>
<dbReference type="PANTHER" id="PTHR47485">
    <property type="entry name" value="THYLAKOID LUMENAL 17.4 KDA PROTEIN, CHLOROPLASTIC"/>
    <property type="match status" value="1"/>
</dbReference>
<keyword evidence="5" id="KW-1185">Reference proteome</keyword>
<protein>
    <recommendedName>
        <fullName evidence="3">DUF2169 domain-containing protein</fullName>
    </recommendedName>
</protein>
<dbReference type="SUPFAM" id="SSF141571">
    <property type="entry name" value="Pentapeptide repeat-like"/>
    <property type="match status" value="2"/>
</dbReference>
<dbReference type="PANTHER" id="PTHR47485:SF1">
    <property type="entry name" value="THYLAKOID LUMENAL 17.4 KDA PROTEIN, CHLOROPLASTIC"/>
    <property type="match status" value="1"/>
</dbReference>
<dbReference type="InterPro" id="IPR001646">
    <property type="entry name" value="5peptide_repeat"/>
</dbReference>
<proteinExistence type="predicted"/>
<reference evidence="4 5" key="1">
    <citation type="submission" date="2013-05" db="EMBL/GenBank/DDBJ databases">
        <title>Genome assembly of Chondromyces apiculatus DSM 436.</title>
        <authorList>
            <person name="Sharma G."/>
            <person name="Khatri I."/>
            <person name="Kaur C."/>
            <person name="Mayilraj S."/>
            <person name="Subramanian S."/>
        </authorList>
    </citation>
    <scope>NUCLEOTIDE SEQUENCE [LARGE SCALE GENOMIC DNA]</scope>
    <source>
        <strain evidence="4 5">DSM 436</strain>
    </source>
</reference>
<accession>A0A017THZ4</accession>
<comment type="caution">
    <text evidence="4">The sequence shown here is derived from an EMBL/GenBank/DDBJ whole genome shotgun (WGS) entry which is preliminary data.</text>
</comment>
<dbReference type="AlphaFoldDB" id="A0A017THZ4"/>
<feature type="domain" description="DUF2169" evidence="3">
    <location>
        <begin position="23"/>
        <end position="302"/>
    </location>
</feature>
<evidence type="ECO:0000313" key="5">
    <source>
        <dbReference type="Proteomes" id="UP000019678"/>
    </source>
</evidence>
<evidence type="ECO:0000256" key="1">
    <source>
        <dbReference type="ARBA" id="ARBA00022737"/>
    </source>
</evidence>
<dbReference type="Gene3D" id="2.160.20.80">
    <property type="entry name" value="E3 ubiquitin-protein ligase SopA"/>
    <property type="match status" value="3"/>
</dbReference>
<sequence length="798" mass="86284">MLTKNLTPFLFGVKVTSRKPPQREMTMVVRGTFTLAHGAPMQAVEGLDQGFLTGDVFRDDDDERLGECLYPNDFADYKLNAEVLLLGTCHAPGQRQVVECPVRFAVGSWSKILRVVGPRVWSDNLSGAVMSEPLPFTRMPLDHAHAYGGPTFAWNPSGKGHDGRELPNVEHPAQPIRSRNDRPEPAGFGPLNPLWPQRASKMGKEYGKSYQEKRAPFYAEDFDWTYFSAAPLDQQLKGYLRGDEELSVHNVHPHAPVIVARLPGLRVRAFVNDVVGAFREVALSLDTLTVDADKGVVYLTWRGLDKVREDDLTDVKTVLIASEPLADHPLPEAHYRQILDAFEKDPTGLLASMPPDFIAAAAGAGQAGQAPPPGVDPLTATIEQKFGKTLTAEQSPLGQAADVLKRPEVASRLDMKAALAKAANDDANRAPAFLSLKPGSLGNLGLRDTMRGVMAKVAELKKAAAASNREVKNIAELEALPHDPRLKQLDPSYTPPGPISTDEPGPYRNLSEQDLSGRDLSGLDLRGATMEGTNLTGAKLRGTKLTGAILRNAVLYKADLTDAYLTDADLTLANCGAVHAIGASFRGATLEQAFFQGANLTFATLTEVKGEYVAFGGADLTEVKAHRARLDHSDFSEASLQQADFSSASLALCLFTACRAARVNLSGALLNGANFAGADLRGGRFNQARGDRSFWTKALLDGADFGHAVLLAAHFTECSAVSARFYGANLRECRFYRATLERAEIVRANLFSADLCKAKLDGARFTGSSLYDAKFLQASGAGCDFTDANLKRSTLERS</sequence>
<keyword evidence="1" id="KW-0677">Repeat</keyword>
<evidence type="ECO:0000313" key="4">
    <source>
        <dbReference type="EMBL" id="EYF08874.1"/>
    </source>
</evidence>
<gene>
    <name evidence="4" type="ORF">CAP_2735</name>
</gene>
<dbReference type="InterPro" id="IPR018683">
    <property type="entry name" value="DUF2169"/>
</dbReference>
<organism evidence="4 5">
    <name type="scientific">Chondromyces apiculatus DSM 436</name>
    <dbReference type="NCBI Taxonomy" id="1192034"/>
    <lineage>
        <taxon>Bacteria</taxon>
        <taxon>Pseudomonadati</taxon>
        <taxon>Myxococcota</taxon>
        <taxon>Polyangia</taxon>
        <taxon>Polyangiales</taxon>
        <taxon>Polyangiaceae</taxon>
        <taxon>Chondromyces</taxon>
    </lineage>
</organism>